<feature type="transmembrane region" description="Helical" evidence="1">
    <location>
        <begin position="35"/>
        <end position="56"/>
    </location>
</feature>
<keyword evidence="3" id="KW-1185">Reference proteome</keyword>
<feature type="transmembrane region" description="Helical" evidence="1">
    <location>
        <begin position="6"/>
        <end position="23"/>
    </location>
</feature>
<evidence type="ECO:0008006" key="4">
    <source>
        <dbReference type="Google" id="ProtNLM"/>
    </source>
</evidence>
<feature type="transmembrane region" description="Helical" evidence="1">
    <location>
        <begin position="151"/>
        <end position="174"/>
    </location>
</feature>
<dbReference type="EMBL" id="KQ977791">
    <property type="protein sequence ID" value="KYM99799.1"/>
    <property type="molecule type" value="Genomic_DNA"/>
</dbReference>
<reference evidence="2 3" key="1">
    <citation type="submission" date="2016-03" db="EMBL/GenBank/DDBJ databases">
        <title>Cyphomyrmex costatus WGS genome.</title>
        <authorList>
            <person name="Nygaard S."/>
            <person name="Hu H."/>
            <person name="Boomsma J."/>
            <person name="Zhang G."/>
        </authorList>
    </citation>
    <scope>NUCLEOTIDE SEQUENCE [LARGE SCALE GENOMIC DNA]</scope>
    <source>
        <strain evidence="2">MS0001</strain>
        <tissue evidence="2">Whole body</tissue>
    </source>
</reference>
<keyword evidence="1" id="KW-1133">Transmembrane helix</keyword>
<feature type="transmembrane region" description="Helical" evidence="1">
    <location>
        <begin position="62"/>
        <end position="84"/>
    </location>
</feature>
<sequence>MTSLQSALSPLLIFSSFWSLSMFEYPLGQTRPYLSYLYALAIWSLFTYFIFYPIIINKSLTIPGIYMNTIILISLITTTFINLFHFKELKMCLHELSIVDDTLEVLGARKEYQRLNNEIIRIIIAWTVHGFFHVFVYLSVEYYNFYDYINFIRICIAFVLNYPALVNVLNALIWEIVIGYMSSRFHQVNDCLNVLHSELFENIIDYRRRNKSILVCQQTTEVKDRKQYIWIIM</sequence>
<evidence type="ECO:0000313" key="2">
    <source>
        <dbReference type="EMBL" id="KYM99799.1"/>
    </source>
</evidence>
<keyword evidence="1" id="KW-0812">Transmembrane</keyword>
<evidence type="ECO:0000256" key="1">
    <source>
        <dbReference type="SAM" id="Phobius"/>
    </source>
</evidence>
<feature type="transmembrane region" description="Helical" evidence="1">
    <location>
        <begin position="119"/>
        <end position="139"/>
    </location>
</feature>
<evidence type="ECO:0000313" key="3">
    <source>
        <dbReference type="Proteomes" id="UP000078542"/>
    </source>
</evidence>
<organism evidence="2 3">
    <name type="scientific">Cyphomyrmex costatus</name>
    <dbReference type="NCBI Taxonomy" id="456900"/>
    <lineage>
        <taxon>Eukaryota</taxon>
        <taxon>Metazoa</taxon>
        <taxon>Ecdysozoa</taxon>
        <taxon>Arthropoda</taxon>
        <taxon>Hexapoda</taxon>
        <taxon>Insecta</taxon>
        <taxon>Pterygota</taxon>
        <taxon>Neoptera</taxon>
        <taxon>Endopterygota</taxon>
        <taxon>Hymenoptera</taxon>
        <taxon>Apocrita</taxon>
        <taxon>Aculeata</taxon>
        <taxon>Formicoidea</taxon>
        <taxon>Formicidae</taxon>
        <taxon>Myrmicinae</taxon>
        <taxon>Cyphomyrmex</taxon>
    </lineage>
</organism>
<accession>A0A195CGC7</accession>
<gene>
    <name evidence="2" type="ORF">ALC62_09417</name>
</gene>
<dbReference type="Proteomes" id="UP000078542">
    <property type="component" value="Unassembled WGS sequence"/>
</dbReference>
<name>A0A195CGC7_9HYME</name>
<protein>
    <recommendedName>
        <fullName evidence="4">Gustatory receptor</fullName>
    </recommendedName>
</protein>
<proteinExistence type="predicted"/>
<keyword evidence="1" id="KW-0472">Membrane</keyword>
<dbReference type="AlphaFoldDB" id="A0A195CGC7"/>